<dbReference type="PANTHER" id="PTHR34450">
    <property type="entry name" value="DEFENSIN-LIKE PROTEIN 245-RELATED"/>
    <property type="match status" value="1"/>
</dbReference>
<dbReference type="PANTHER" id="PTHR34450:SF9">
    <property type="entry name" value="DEFENSIN-LIKE PROTEIN 242-RELATED"/>
    <property type="match status" value="1"/>
</dbReference>
<gene>
    <name evidence="7" type="primary">SCR</name>
</gene>
<name>A0A330PQY1_9BRAS</name>
<dbReference type="EMBL" id="LS974532">
    <property type="protein sequence ID" value="SSC84617.1"/>
    <property type="molecule type" value="Genomic_DNA"/>
</dbReference>
<evidence type="ECO:0000256" key="4">
    <source>
        <dbReference type="ARBA" id="ARBA00022729"/>
    </source>
</evidence>
<proteinExistence type="inferred from homology"/>
<sequence length="86" mass="9651">MRSTNLFIVSYVFISLLLGHVQSVEAQKIKLCPATFNGPGVCGHDGSKTCKVYIKIEKKSRSHCNCREYKQPNVPVTRFCNCEVPC</sequence>
<keyword evidence="4 6" id="KW-0732">Signal</keyword>
<organism evidence="7">
    <name type="scientific">Capsella grandiflora</name>
    <dbReference type="NCBI Taxonomy" id="264402"/>
    <lineage>
        <taxon>Eukaryota</taxon>
        <taxon>Viridiplantae</taxon>
        <taxon>Streptophyta</taxon>
        <taxon>Embryophyta</taxon>
        <taxon>Tracheophyta</taxon>
        <taxon>Spermatophyta</taxon>
        <taxon>Magnoliopsida</taxon>
        <taxon>eudicotyledons</taxon>
        <taxon>Gunneridae</taxon>
        <taxon>Pentapetalae</taxon>
        <taxon>rosids</taxon>
        <taxon>malvids</taxon>
        <taxon>Brassicales</taxon>
        <taxon>Brassicaceae</taxon>
        <taxon>Camelineae</taxon>
        <taxon>Capsella</taxon>
    </lineage>
</organism>
<evidence type="ECO:0000313" key="7">
    <source>
        <dbReference type="EMBL" id="SSC84617.1"/>
    </source>
</evidence>
<protein>
    <submittedName>
        <fullName evidence="7">SCR protein</fullName>
    </submittedName>
</protein>
<evidence type="ECO:0000256" key="1">
    <source>
        <dbReference type="ARBA" id="ARBA00004613"/>
    </source>
</evidence>
<comment type="subcellular location">
    <subcellularLocation>
        <location evidence="1">Secreted</location>
    </subcellularLocation>
</comment>
<dbReference type="Pfam" id="PF06876">
    <property type="entry name" value="SCRL"/>
    <property type="match status" value="1"/>
</dbReference>
<dbReference type="GO" id="GO:0005576">
    <property type="term" value="C:extracellular region"/>
    <property type="evidence" value="ECO:0007669"/>
    <property type="project" value="UniProtKB-SubCell"/>
</dbReference>
<evidence type="ECO:0000256" key="2">
    <source>
        <dbReference type="ARBA" id="ARBA00006722"/>
    </source>
</evidence>
<evidence type="ECO:0000256" key="6">
    <source>
        <dbReference type="SAM" id="SignalP"/>
    </source>
</evidence>
<feature type="chain" id="PRO_5016268988" evidence="6">
    <location>
        <begin position="27"/>
        <end position="86"/>
    </location>
</feature>
<keyword evidence="3" id="KW-0964">Secreted</keyword>
<dbReference type="GO" id="GO:0007165">
    <property type="term" value="P:signal transduction"/>
    <property type="evidence" value="ECO:0007669"/>
    <property type="project" value="InterPro"/>
</dbReference>
<evidence type="ECO:0000256" key="5">
    <source>
        <dbReference type="ARBA" id="ARBA00023157"/>
    </source>
</evidence>
<dbReference type="AlphaFoldDB" id="A0A330PQY1"/>
<evidence type="ECO:0000256" key="3">
    <source>
        <dbReference type="ARBA" id="ARBA00022525"/>
    </source>
</evidence>
<accession>A0A330PQY1</accession>
<reference evidence="7" key="1">
    <citation type="submission" date="2018-07" db="EMBL/GenBank/DDBJ databases">
        <authorList>
            <person name="Quirk P.G."/>
            <person name="Krulwich T.A."/>
        </authorList>
    </citation>
    <scope>NUCLEOTIDE SEQUENCE</scope>
</reference>
<comment type="similarity">
    <text evidence="2">Belongs to the DEFL family.</text>
</comment>
<dbReference type="InterPro" id="IPR010682">
    <property type="entry name" value="SCRL"/>
</dbReference>
<keyword evidence="5" id="KW-1015">Disulfide bond</keyword>
<feature type="signal peptide" evidence="6">
    <location>
        <begin position="1"/>
        <end position="26"/>
    </location>
</feature>